<protein>
    <submittedName>
        <fullName evidence="1">Uncharacterized protein</fullName>
    </submittedName>
</protein>
<evidence type="ECO:0000313" key="1">
    <source>
        <dbReference type="EMBL" id="XKQ44529.1"/>
    </source>
</evidence>
<dbReference type="Proteomes" id="UP000076193">
    <property type="component" value="Plasmid unnamed3"/>
</dbReference>
<sequence length="354" mass="38361">MTDMRAYLAEKWTKTRPFILPGLIFAAPILVVWLARFIFEDIIEVGRIDVGFLPGTETSASYPLTFIPAQAISSLYNFGFALCAAMVFAVALATYGSVVVWMAALNGWLKAGYLLMLLVAFVLVAFNFSKISLTDDHILSKIRLADDHIPTEISRNLIDKTLYYLPTCEGKELPILPACTSGDIGNTGNSLKRVVALGIAVLLVAGLAYLTAIAVVAGSTAVSVEDRIARIKNITLLAAITFLLTIVAVHLLFQPGADMIAAAYHPKKPEEIRQLLDYGSLRGAMTLYWATIFSLALGTAYFCSVTFIQGEANKLVDFGSIWNVVKALLTVMSPLIADWALKIGEIFAGVLGTQ</sequence>
<name>A0ACD5FGS0_RHILE</name>
<proteinExistence type="predicted"/>
<evidence type="ECO:0000313" key="2">
    <source>
        <dbReference type="Proteomes" id="UP000076193"/>
    </source>
</evidence>
<organism evidence="1 2">
    <name type="scientific">Rhizobium leguminosarum</name>
    <dbReference type="NCBI Taxonomy" id="384"/>
    <lineage>
        <taxon>Bacteria</taxon>
        <taxon>Pseudomonadati</taxon>
        <taxon>Pseudomonadota</taxon>
        <taxon>Alphaproteobacteria</taxon>
        <taxon>Hyphomicrobiales</taxon>
        <taxon>Rhizobiaceae</taxon>
        <taxon>Rhizobium/Agrobacterium group</taxon>
        <taxon>Rhizobium</taxon>
    </lineage>
</organism>
<accession>A0ACD5FGS0</accession>
<geneLocation type="plasmid" evidence="1 2">
    <name>unnamed3</name>
</geneLocation>
<keyword evidence="1" id="KW-0614">Plasmid</keyword>
<gene>
    <name evidence="1" type="ORF">A4A59_033700</name>
</gene>
<reference evidence="1" key="1">
    <citation type="submission" date="2024-10" db="EMBL/GenBank/DDBJ databases">
        <title>Strain of Rhizobium-related bacteria isolated fromm roots of Vavilovia formosa.</title>
        <authorList>
            <person name="Kimeklis A."/>
            <person name="Afonin A."/>
        </authorList>
    </citation>
    <scope>NUCLEOTIDE SEQUENCE</scope>
    <source>
        <strain evidence="1">Vaf12</strain>
    </source>
</reference>
<dbReference type="EMBL" id="CP171847">
    <property type="protein sequence ID" value="XKQ44529.1"/>
    <property type="molecule type" value="Genomic_DNA"/>
</dbReference>